<keyword evidence="3" id="KW-1185">Reference proteome</keyword>
<proteinExistence type="predicted"/>
<comment type="caution">
    <text evidence="2">The sequence shown here is derived from an EMBL/GenBank/DDBJ whole genome shotgun (WGS) entry which is preliminary data.</text>
</comment>
<evidence type="ECO:0000256" key="1">
    <source>
        <dbReference type="SAM" id="MobiDB-lite"/>
    </source>
</evidence>
<protein>
    <submittedName>
        <fullName evidence="2">Uncharacterized protein</fullName>
    </submittedName>
</protein>
<accession>A0AAV4M936</accession>
<evidence type="ECO:0000313" key="2">
    <source>
        <dbReference type="EMBL" id="GIX68554.1"/>
    </source>
</evidence>
<dbReference type="AlphaFoldDB" id="A0AAV4M936"/>
<name>A0AAV4M936_CAEEX</name>
<evidence type="ECO:0000313" key="3">
    <source>
        <dbReference type="Proteomes" id="UP001054945"/>
    </source>
</evidence>
<dbReference type="Proteomes" id="UP001054945">
    <property type="component" value="Unassembled WGS sequence"/>
</dbReference>
<feature type="compositionally biased region" description="Basic and acidic residues" evidence="1">
    <location>
        <begin position="83"/>
        <end position="105"/>
    </location>
</feature>
<reference evidence="2 3" key="1">
    <citation type="submission" date="2021-06" db="EMBL/GenBank/DDBJ databases">
        <title>Caerostris extrusa draft genome.</title>
        <authorList>
            <person name="Kono N."/>
            <person name="Arakawa K."/>
        </authorList>
    </citation>
    <scope>NUCLEOTIDE SEQUENCE [LARGE SCALE GENOMIC DNA]</scope>
</reference>
<sequence length="105" mass="12391">MKRTEEELYSNEEVLARGFQKWKLGGSASRDQEPKAKQNKEIKRGERLRHFRFIFHHWILSADVECDLRLNVNEELPIGEFMDGSKRGLDDGSKSSWEKRKPTKE</sequence>
<feature type="region of interest" description="Disordered" evidence="1">
    <location>
        <begin position="80"/>
        <end position="105"/>
    </location>
</feature>
<gene>
    <name evidence="2" type="ORF">CEXT_102661</name>
</gene>
<organism evidence="2 3">
    <name type="scientific">Caerostris extrusa</name>
    <name type="common">Bark spider</name>
    <name type="synonym">Caerostris bankana</name>
    <dbReference type="NCBI Taxonomy" id="172846"/>
    <lineage>
        <taxon>Eukaryota</taxon>
        <taxon>Metazoa</taxon>
        <taxon>Ecdysozoa</taxon>
        <taxon>Arthropoda</taxon>
        <taxon>Chelicerata</taxon>
        <taxon>Arachnida</taxon>
        <taxon>Araneae</taxon>
        <taxon>Araneomorphae</taxon>
        <taxon>Entelegynae</taxon>
        <taxon>Araneoidea</taxon>
        <taxon>Araneidae</taxon>
        <taxon>Caerostris</taxon>
    </lineage>
</organism>
<dbReference type="EMBL" id="BPLR01001976">
    <property type="protein sequence ID" value="GIX68554.1"/>
    <property type="molecule type" value="Genomic_DNA"/>
</dbReference>